<name>A0A6J4SK51_9ACTN</name>
<evidence type="ECO:0000256" key="6">
    <source>
        <dbReference type="ARBA" id="ARBA00016471"/>
    </source>
</evidence>
<sequence length="412" mass="42576">MGIGRVGAARPVSEPATAAFSKRRLADLDLSEGATVLVRVDFNVPLAGGEVADDARIRAALPTIEALCARGARLVLCSHLGRPKGHDPETSLAPASRRLRELLGTRVNQAPEVVGPEVRRGVARLEPGSVLVLENTRWEPGETANDPELGHELASLAEAYVNDAFGAAHRAHASTAGVAEHLPAAAGLLLEREVTTLEGLVESPRRPLVVVLGGAKVSDKIALIERFLDRADAVLIGGAMCFAFFRAQGLETGSSLAEEEGVELARRALDHAERSHGRLVLPVDIVAGERFSADAEPRGLDGVEVPDGLMGLDIGPRTAAAYAQEIAAAGSVFWNGPMGAFELEPFAAGTRAVAEAVAEAEGTTVVGGGDSAAALAAFGLADRVTHLSTGGGAALELLEGKALPGVEALDDV</sequence>
<comment type="subcellular location">
    <subcellularLocation>
        <location evidence="13">Cytoplasm</location>
    </subcellularLocation>
</comment>
<dbReference type="PANTHER" id="PTHR11406:SF23">
    <property type="entry name" value="PHOSPHOGLYCERATE KINASE 1, CHLOROPLASTIC-RELATED"/>
    <property type="match status" value="1"/>
</dbReference>
<organism evidence="17">
    <name type="scientific">uncultured Solirubrobacterales bacterium</name>
    <dbReference type="NCBI Taxonomy" id="768556"/>
    <lineage>
        <taxon>Bacteria</taxon>
        <taxon>Bacillati</taxon>
        <taxon>Actinomycetota</taxon>
        <taxon>Thermoleophilia</taxon>
        <taxon>Solirubrobacterales</taxon>
        <taxon>environmental samples</taxon>
    </lineage>
</organism>
<dbReference type="EC" id="2.7.2.3" evidence="5 13"/>
<evidence type="ECO:0000256" key="4">
    <source>
        <dbReference type="ARBA" id="ARBA00011245"/>
    </source>
</evidence>
<evidence type="ECO:0000256" key="15">
    <source>
        <dbReference type="PIRSR" id="PIRSR000724-2"/>
    </source>
</evidence>
<keyword evidence="9 13" id="KW-0547">Nucleotide-binding</keyword>
<protein>
    <recommendedName>
        <fullName evidence="6 13">Phosphoglycerate kinase</fullName>
        <ecNumber evidence="5 13">2.7.2.3</ecNumber>
    </recommendedName>
</protein>
<feature type="binding site" evidence="14">
    <location>
        <position position="56"/>
    </location>
    <ligand>
        <name>(2R)-3-phosphoglycerate</name>
        <dbReference type="ChEBI" id="CHEBI:58272"/>
    </ligand>
</feature>
<evidence type="ECO:0000256" key="2">
    <source>
        <dbReference type="ARBA" id="ARBA00004838"/>
    </source>
</evidence>
<dbReference type="FunFam" id="3.40.50.1260:FF:000006">
    <property type="entry name" value="Phosphoglycerate kinase"/>
    <property type="match status" value="1"/>
</dbReference>
<feature type="binding site" evidence="13">
    <location>
        <position position="56"/>
    </location>
    <ligand>
        <name>substrate</name>
    </ligand>
</feature>
<keyword evidence="10 13" id="KW-0418">Kinase</keyword>
<evidence type="ECO:0000256" key="9">
    <source>
        <dbReference type="ARBA" id="ARBA00022741"/>
    </source>
</evidence>
<dbReference type="InterPro" id="IPR015911">
    <property type="entry name" value="Phosphoglycerate_kinase_CS"/>
</dbReference>
<evidence type="ECO:0000256" key="8">
    <source>
        <dbReference type="ARBA" id="ARBA00022679"/>
    </source>
</evidence>
<dbReference type="GO" id="GO:0006094">
    <property type="term" value="P:gluconeogenesis"/>
    <property type="evidence" value="ECO:0007669"/>
    <property type="project" value="TreeGrafter"/>
</dbReference>
<dbReference type="PRINTS" id="PR00477">
    <property type="entry name" value="PHGLYCKINASE"/>
</dbReference>
<feature type="binding site" evidence="14">
    <location>
        <position position="137"/>
    </location>
    <ligand>
        <name>(2R)-3-phosphoglycerate</name>
        <dbReference type="ChEBI" id="CHEBI:58272"/>
    </ligand>
</feature>
<dbReference type="GO" id="GO:0006096">
    <property type="term" value="P:glycolytic process"/>
    <property type="evidence" value="ECO:0007669"/>
    <property type="project" value="UniProtKB-UniRule"/>
</dbReference>
<dbReference type="HAMAP" id="MF_00145">
    <property type="entry name" value="Phosphoglyc_kinase"/>
    <property type="match status" value="1"/>
</dbReference>
<keyword evidence="7 13" id="KW-0963">Cytoplasm</keyword>
<dbReference type="GO" id="GO:0004618">
    <property type="term" value="F:phosphoglycerate kinase activity"/>
    <property type="evidence" value="ECO:0007669"/>
    <property type="project" value="UniProtKB-UniRule"/>
</dbReference>
<comment type="similarity">
    <text evidence="3 13 16">Belongs to the phosphoglycerate kinase family.</text>
</comment>
<feature type="binding site" evidence="13 15">
    <location>
        <begin position="368"/>
        <end position="371"/>
    </location>
    <ligand>
        <name>ATP</name>
        <dbReference type="ChEBI" id="CHEBI:30616"/>
    </ligand>
</feature>
<dbReference type="EMBL" id="CADCVU010000096">
    <property type="protein sequence ID" value="CAA9498143.1"/>
    <property type="molecule type" value="Genomic_DNA"/>
</dbReference>
<comment type="subunit">
    <text evidence="4 13">Monomer.</text>
</comment>
<evidence type="ECO:0000256" key="13">
    <source>
        <dbReference type="HAMAP-Rule" id="MF_00145"/>
    </source>
</evidence>
<evidence type="ECO:0000256" key="10">
    <source>
        <dbReference type="ARBA" id="ARBA00022777"/>
    </source>
</evidence>
<proteinExistence type="inferred from homology"/>
<feature type="binding site" evidence="13 14">
    <location>
        <begin position="79"/>
        <end position="82"/>
    </location>
    <ligand>
        <name>substrate</name>
    </ligand>
</feature>
<keyword evidence="8 13" id="KW-0808">Transferase</keyword>
<dbReference type="GO" id="GO:0005829">
    <property type="term" value="C:cytosol"/>
    <property type="evidence" value="ECO:0007669"/>
    <property type="project" value="TreeGrafter"/>
</dbReference>
<feature type="binding site" evidence="14">
    <location>
        <position position="170"/>
    </location>
    <ligand>
        <name>(2R)-3-phosphoglycerate</name>
        <dbReference type="ChEBI" id="CHEBI:58272"/>
    </ligand>
</feature>
<feature type="binding site" evidence="13 14">
    <location>
        <begin position="41"/>
        <end position="43"/>
    </location>
    <ligand>
        <name>substrate</name>
    </ligand>
</feature>
<dbReference type="GO" id="GO:0043531">
    <property type="term" value="F:ADP binding"/>
    <property type="evidence" value="ECO:0007669"/>
    <property type="project" value="TreeGrafter"/>
</dbReference>
<dbReference type="InterPro" id="IPR015824">
    <property type="entry name" value="Phosphoglycerate_kinase_N"/>
</dbReference>
<evidence type="ECO:0000256" key="14">
    <source>
        <dbReference type="PIRSR" id="PIRSR000724-1"/>
    </source>
</evidence>
<evidence type="ECO:0000256" key="1">
    <source>
        <dbReference type="ARBA" id="ARBA00000642"/>
    </source>
</evidence>
<evidence type="ECO:0000256" key="7">
    <source>
        <dbReference type="ARBA" id="ARBA00022490"/>
    </source>
</evidence>
<feature type="binding site" evidence="13 15">
    <location>
        <position position="220"/>
    </location>
    <ligand>
        <name>ATP</name>
        <dbReference type="ChEBI" id="CHEBI:30616"/>
    </ligand>
</feature>
<comment type="pathway">
    <text evidence="2 13">Carbohydrate degradation; glycolysis; pyruvate from D-glyceraldehyde 3-phosphate: step 2/5.</text>
</comment>
<evidence type="ECO:0000256" key="12">
    <source>
        <dbReference type="ARBA" id="ARBA00023152"/>
    </source>
</evidence>
<accession>A0A6J4SK51</accession>
<evidence type="ECO:0000256" key="11">
    <source>
        <dbReference type="ARBA" id="ARBA00022840"/>
    </source>
</evidence>
<dbReference type="PROSITE" id="PS00111">
    <property type="entry name" value="PGLYCERATE_KINASE"/>
    <property type="match status" value="1"/>
</dbReference>
<feature type="binding site" evidence="13 15">
    <location>
        <position position="311"/>
    </location>
    <ligand>
        <name>ATP</name>
        <dbReference type="ChEBI" id="CHEBI:30616"/>
    </ligand>
</feature>
<dbReference type="GO" id="GO:0005524">
    <property type="term" value="F:ATP binding"/>
    <property type="evidence" value="ECO:0007669"/>
    <property type="project" value="UniProtKB-KW"/>
</dbReference>
<dbReference type="SUPFAM" id="SSF53748">
    <property type="entry name" value="Phosphoglycerate kinase"/>
    <property type="match status" value="1"/>
</dbReference>
<dbReference type="PANTHER" id="PTHR11406">
    <property type="entry name" value="PHOSPHOGLYCERATE KINASE"/>
    <property type="match status" value="1"/>
</dbReference>
<reference evidence="17" key="1">
    <citation type="submission" date="2020-02" db="EMBL/GenBank/DDBJ databases">
        <authorList>
            <person name="Meier V. D."/>
        </authorList>
    </citation>
    <scope>NUCLEOTIDE SEQUENCE</scope>
    <source>
        <strain evidence="17">AVDCRST_MAG45</strain>
    </source>
</reference>
<evidence type="ECO:0000313" key="17">
    <source>
        <dbReference type="EMBL" id="CAA9498143.1"/>
    </source>
</evidence>
<dbReference type="InterPro" id="IPR036043">
    <property type="entry name" value="Phosphoglycerate_kinase_sf"/>
</dbReference>
<dbReference type="PIRSF" id="PIRSF000724">
    <property type="entry name" value="Pgk"/>
    <property type="match status" value="1"/>
</dbReference>
<evidence type="ECO:0000256" key="5">
    <source>
        <dbReference type="ARBA" id="ARBA00013061"/>
    </source>
</evidence>
<dbReference type="Pfam" id="PF00162">
    <property type="entry name" value="PGK"/>
    <property type="match status" value="1"/>
</dbReference>
<feature type="binding site" evidence="13">
    <location>
        <position position="170"/>
    </location>
    <ligand>
        <name>substrate</name>
    </ligand>
</feature>
<dbReference type="FunFam" id="3.40.50.1260:FF:000031">
    <property type="entry name" value="Phosphoglycerate kinase 1"/>
    <property type="match status" value="1"/>
</dbReference>
<comment type="catalytic activity">
    <reaction evidence="1 13 16">
        <text>(2R)-3-phosphoglycerate + ATP = (2R)-3-phospho-glyceroyl phosphate + ADP</text>
        <dbReference type="Rhea" id="RHEA:14801"/>
        <dbReference type="ChEBI" id="CHEBI:30616"/>
        <dbReference type="ChEBI" id="CHEBI:57604"/>
        <dbReference type="ChEBI" id="CHEBI:58272"/>
        <dbReference type="ChEBI" id="CHEBI:456216"/>
        <dbReference type="EC" id="2.7.2.3"/>
    </reaction>
</comment>
<gene>
    <name evidence="13" type="primary">pgk</name>
    <name evidence="17" type="ORF">AVDCRST_MAG45-1122</name>
</gene>
<keyword evidence="12 13" id="KW-0324">Glycolysis</keyword>
<dbReference type="AlphaFoldDB" id="A0A6J4SK51"/>
<dbReference type="Gene3D" id="3.40.50.1260">
    <property type="entry name" value="Phosphoglycerate kinase, N-terminal domain"/>
    <property type="match status" value="2"/>
</dbReference>
<evidence type="ECO:0000256" key="16">
    <source>
        <dbReference type="RuleBase" id="RU000532"/>
    </source>
</evidence>
<dbReference type="InterPro" id="IPR001576">
    <property type="entry name" value="Phosphoglycerate_kinase"/>
</dbReference>
<keyword evidence="11 13" id="KW-0067">ATP-binding</keyword>
<feature type="binding site" evidence="13">
    <location>
        <position position="137"/>
    </location>
    <ligand>
        <name>substrate</name>
    </ligand>
</feature>
<feature type="binding site" evidence="13 15">
    <location>
        <position position="342"/>
    </location>
    <ligand>
        <name>ATP</name>
        <dbReference type="ChEBI" id="CHEBI:30616"/>
    </ligand>
</feature>
<dbReference type="UniPathway" id="UPA00109">
    <property type="reaction ID" value="UER00185"/>
</dbReference>
<evidence type="ECO:0000256" key="3">
    <source>
        <dbReference type="ARBA" id="ARBA00008982"/>
    </source>
</evidence>